<dbReference type="Proteomes" id="UP000324831">
    <property type="component" value="Unassembled WGS sequence"/>
</dbReference>
<proteinExistence type="predicted"/>
<evidence type="ECO:0000313" key="1">
    <source>
        <dbReference type="EMBL" id="GCE63444.1"/>
    </source>
</evidence>
<gene>
    <name evidence="1" type="ORF">MHSWG343_04410</name>
</gene>
<name>A0A478FR36_9MOLU</name>
<dbReference type="EMBL" id="BIMN01000002">
    <property type="protein sequence ID" value="GCE63444.1"/>
    <property type="molecule type" value="Genomic_DNA"/>
</dbReference>
<reference evidence="1 2" key="1">
    <citation type="submission" date="2019-01" db="EMBL/GenBank/DDBJ databases">
        <title>Draft genome sequences of Candidatus Mycoplasma haemohominis SWG34-3 identified from a patient with pyrexia, anemia and liver dysfunction.</title>
        <authorList>
            <person name="Sekizuka T."/>
            <person name="Hattori N."/>
            <person name="Katano H."/>
            <person name="Takuma T."/>
            <person name="Ito T."/>
            <person name="Arai N."/>
            <person name="Yanai R."/>
            <person name="Ishii S."/>
            <person name="Miura Y."/>
            <person name="Tokunaga T."/>
            <person name="Watanabe H."/>
            <person name="Nomura N."/>
            <person name="Eguchi J."/>
            <person name="Arai T."/>
            <person name="Hasegawa H."/>
            <person name="Nakamaki T."/>
            <person name="Wakita T."/>
            <person name="Niki Y."/>
            <person name="Kuroda M."/>
        </authorList>
    </citation>
    <scope>NUCLEOTIDE SEQUENCE [LARGE SCALE GENOMIC DNA]</scope>
    <source>
        <strain evidence="1">SWG34-3</strain>
    </source>
</reference>
<protein>
    <submittedName>
        <fullName evidence="1">Uncharacterized protein</fullName>
    </submittedName>
</protein>
<organism evidence="1 2">
    <name type="scientific">Candidatus Mycoplasma haematohominis</name>
    <dbReference type="NCBI Taxonomy" id="1494318"/>
    <lineage>
        <taxon>Bacteria</taxon>
        <taxon>Bacillati</taxon>
        <taxon>Mycoplasmatota</taxon>
        <taxon>Mollicutes</taxon>
        <taxon>Mycoplasmataceae</taxon>
        <taxon>Mycoplasma</taxon>
    </lineage>
</organism>
<evidence type="ECO:0000313" key="2">
    <source>
        <dbReference type="Proteomes" id="UP000324831"/>
    </source>
</evidence>
<accession>A0A478FR36</accession>
<sequence>MNSFKLFSALATISLCIGVGFGLYDSWAWVMPENYELLAFSESGTDKVGHFYKGYLVDAYKENNRDWWEWSYKWWNYDLKNLPDSMHADFKSANIKVAFAKANETDGSNVNGLNQVCDSIYKKTKNEVFKSDNSTPKLSENLLRYCSPIVKEPTVISEANGVLRNHQKKEEVDGYSNSTYGSTYKNTLISVTDSRNDLFWTLKDKEFFGETESGTSSTGSQDNIFKKLRSTGNANKGHAVKRACKEAYSTSTTNNNSQETDIFKYCSWSGTKTNNS</sequence>
<dbReference type="AlphaFoldDB" id="A0A478FR36"/>
<comment type="caution">
    <text evidence="1">The sequence shown here is derived from an EMBL/GenBank/DDBJ whole genome shotgun (WGS) entry which is preliminary data.</text>
</comment>